<organism evidence="3 4">
    <name type="scientific">Pelosinus fermentans B4</name>
    <dbReference type="NCBI Taxonomy" id="1149862"/>
    <lineage>
        <taxon>Bacteria</taxon>
        <taxon>Bacillati</taxon>
        <taxon>Bacillota</taxon>
        <taxon>Negativicutes</taxon>
        <taxon>Selenomonadales</taxon>
        <taxon>Sporomusaceae</taxon>
        <taxon>Pelosinus</taxon>
    </lineage>
</organism>
<keyword evidence="2" id="KW-0812">Transmembrane</keyword>
<comment type="caution">
    <text evidence="3">The sequence shown here is derived from an EMBL/GenBank/DDBJ whole genome shotgun (WGS) entry which is preliminary data.</text>
</comment>
<dbReference type="AlphaFoldDB" id="I9ASA6"/>
<feature type="compositionally biased region" description="Polar residues" evidence="1">
    <location>
        <begin position="86"/>
        <end position="103"/>
    </location>
</feature>
<dbReference type="PATRIC" id="fig|1149862.3.peg.4543"/>
<sequence length="103" mass="11105">MFNYKLIRLGYRPVFYLMFAGGICTGSIVGLLFFIMDRSSLGFLGGAFITLLAGLASGLFGLIYTFVFNTLAPTAGGIPLQITPLPDSSEQDQSSLNLQQSKL</sequence>
<protein>
    <submittedName>
        <fullName evidence="3">Uncharacterized protein</fullName>
    </submittedName>
</protein>
<dbReference type="OrthoDB" id="1682921at2"/>
<name>I9ASA6_9FIRM</name>
<keyword evidence="4" id="KW-1185">Reference proteome</keyword>
<keyword evidence="2" id="KW-0472">Membrane</keyword>
<feature type="transmembrane region" description="Helical" evidence="2">
    <location>
        <begin position="14"/>
        <end position="36"/>
    </location>
</feature>
<dbReference type="EMBL" id="AKVJ01000076">
    <property type="protein sequence ID" value="EIW15822.1"/>
    <property type="molecule type" value="Genomic_DNA"/>
</dbReference>
<feature type="transmembrane region" description="Helical" evidence="2">
    <location>
        <begin position="43"/>
        <end position="67"/>
    </location>
</feature>
<keyword evidence="2" id="KW-1133">Transmembrane helix</keyword>
<dbReference type="Proteomes" id="UP000004324">
    <property type="component" value="Unassembled WGS sequence"/>
</dbReference>
<reference evidence="3 4" key="1">
    <citation type="journal article" date="2012" name="J. Bacteriol.">
        <title>Draft Genome Sequences for Two Metal-Reducing Pelosinus fermentans Strains Isolated from a Cr(VI)-Contaminated Site and for Type Strain R7.</title>
        <authorList>
            <person name="Brown S.D."/>
            <person name="Podar M."/>
            <person name="Klingeman D.M."/>
            <person name="Johnson C.M."/>
            <person name="Yang Z.K."/>
            <person name="Utturkar S.M."/>
            <person name="Land M.L."/>
            <person name="Mosher J.J."/>
            <person name="Hurt R.A.Jr."/>
            <person name="Phelps T.J."/>
            <person name="Palumbo A.V."/>
            <person name="Arkin A.P."/>
            <person name="Hazen T.C."/>
            <person name="Elias D.A."/>
        </authorList>
    </citation>
    <scope>NUCLEOTIDE SEQUENCE [LARGE SCALE GENOMIC DNA]</scope>
    <source>
        <strain evidence="3 4">B4</strain>
    </source>
</reference>
<dbReference type="RefSeq" id="WP_007938643.1">
    <property type="nucleotide sequence ID" value="NZ_AKVJ01000076.1"/>
</dbReference>
<evidence type="ECO:0000256" key="2">
    <source>
        <dbReference type="SAM" id="Phobius"/>
    </source>
</evidence>
<evidence type="ECO:0000256" key="1">
    <source>
        <dbReference type="SAM" id="MobiDB-lite"/>
    </source>
</evidence>
<proteinExistence type="predicted"/>
<evidence type="ECO:0000313" key="3">
    <source>
        <dbReference type="EMBL" id="EIW15822.1"/>
    </source>
</evidence>
<evidence type="ECO:0000313" key="4">
    <source>
        <dbReference type="Proteomes" id="UP000004324"/>
    </source>
</evidence>
<feature type="region of interest" description="Disordered" evidence="1">
    <location>
        <begin position="84"/>
        <end position="103"/>
    </location>
</feature>
<gene>
    <name evidence="3" type="ORF">FB4_1511</name>
</gene>
<accession>I9ASA6</accession>